<evidence type="ECO:0000259" key="1">
    <source>
        <dbReference type="Pfam" id="PF06114"/>
    </source>
</evidence>
<dbReference type="InterPro" id="IPR010359">
    <property type="entry name" value="IrrE_HExxH"/>
</dbReference>
<accession>A0A2K9EGL3</accession>
<organism evidence="2 3">
    <name type="scientific">Paracoccus tegillarcae</name>
    <dbReference type="NCBI Taxonomy" id="1529068"/>
    <lineage>
        <taxon>Bacteria</taxon>
        <taxon>Pseudomonadati</taxon>
        <taxon>Pseudomonadota</taxon>
        <taxon>Alphaproteobacteria</taxon>
        <taxon>Rhodobacterales</taxon>
        <taxon>Paracoccaceae</taxon>
        <taxon>Paracoccus</taxon>
    </lineage>
</organism>
<dbReference type="Gene3D" id="1.10.10.2910">
    <property type="match status" value="1"/>
</dbReference>
<reference evidence="2 3" key="1">
    <citation type="submission" date="2017-12" db="EMBL/GenBank/DDBJ databases">
        <authorList>
            <person name="Hurst M.R.H."/>
        </authorList>
    </citation>
    <scope>NUCLEOTIDE SEQUENCE [LARGE SCALE GENOMIC DNA]</scope>
    <source>
        <strain evidence="2 3">BM15</strain>
    </source>
</reference>
<dbReference type="InterPro" id="IPR052345">
    <property type="entry name" value="Rad_response_metalloprotease"/>
</dbReference>
<dbReference type="AlphaFoldDB" id="A0A2K9EGL3"/>
<dbReference type="PANTHER" id="PTHR43236">
    <property type="entry name" value="ANTITOXIN HIGA1"/>
    <property type="match status" value="1"/>
</dbReference>
<dbReference type="Proteomes" id="UP000233742">
    <property type="component" value="Chromosome"/>
</dbReference>
<protein>
    <recommendedName>
        <fullName evidence="1">IrrE N-terminal-like domain-containing protein</fullName>
    </recommendedName>
</protein>
<proteinExistence type="predicted"/>
<dbReference type="KEGG" id="paro:CUV01_12525"/>
<name>A0A2K9EGL3_9RHOB</name>
<evidence type="ECO:0000313" key="2">
    <source>
        <dbReference type="EMBL" id="AUH34110.1"/>
    </source>
</evidence>
<feature type="domain" description="IrrE N-terminal-like" evidence="1">
    <location>
        <begin position="52"/>
        <end position="176"/>
    </location>
</feature>
<dbReference type="EMBL" id="CP025408">
    <property type="protein sequence ID" value="AUH34110.1"/>
    <property type="molecule type" value="Genomic_DNA"/>
</dbReference>
<sequence length="183" mass="20601">MSKEAGMKTIRELFKKLPVSGEVLDAMRRFNLSPNVDGKARSVKDLAIKLGFDVRLCSMPKGRAGRLVPDPFAENGYCIEISEKQSRQSQRWTVLHEMGHFFLHVNRSDPFAFDKYLDRSSEAFYENLVEEREANQFAAVLLFGDGALHGASGIYGQNIEKLARHFGVSEKVVEIAMKQFGIA</sequence>
<keyword evidence="3" id="KW-1185">Reference proteome</keyword>
<gene>
    <name evidence="2" type="ORF">CUV01_12525</name>
</gene>
<dbReference type="Pfam" id="PF06114">
    <property type="entry name" value="Peptidase_M78"/>
    <property type="match status" value="1"/>
</dbReference>
<evidence type="ECO:0000313" key="3">
    <source>
        <dbReference type="Proteomes" id="UP000233742"/>
    </source>
</evidence>
<dbReference type="PANTHER" id="PTHR43236:SF2">
    <property type="entry name" value="BLL0069 PROTEIN"/>
    <property type="match status" value="1"/>
</dbReference>